<dbReference type="GO" id="GO:0000398">
    <property type="term" value="P:mRNA splicing, via spliceosome"/>
    <property type="evidence" value="ECO:0007669"/>
    <property type="project" value="InterPro"/>
</dbReference>
<dbReference type="InterPro" id="IPR010920">
    <property type="entry name" value="LSM_dom_sf"/>
</dbReference>
<keyword evidence="11" id="KW-1185">Reference proteome</keyword>
<dbReference type="InterPro" id="IPR044641">
    <property type="entry name" value="Lsm7/SmG-like"/>
</dbReference>
<evidence type="ECO:0000313" key="10">
    <source>
        <dbReference type="EMBL" id="OAF66914.1"/>
    </source>
</evidence>
<evidence type="ECO:0000256" key="7">
    <source>
        <dbReference type="ARBA" id="ARBA00023242"/>
    </source>
</evidence>
<comment type="similarity">
    <text evidence="2">Belongs to the snRNP Sm proteins family.</text>
</comment>
<evidence type="ECO:0000256" key="4">
    <source>
        <dbReference type="ARBA" id="ARBA00022728"/>
    </source>
</evidence>
<dbReference type="GO" id="GO:0005689">
    <property type="term" value="C:U12-type spliceosomal complex"/>
    <property type="evidence" value="ECO:0007669"/>
    <property type="project" value="TreeGrafter"/>
</dbReference>
<accession>A0A177B0F6</accession>
<keyword evidence="6" id="KW-0508">mRNA splicing</keyword>
<dbReference type="GO" id="GO:1990726">
    <property type="term" value="C:Lsm1-7-Pat1 complex"/>
    <property type="evidence" value="ECO:0007669"/>
    <property type="project" value="TreeGrafter"/>
</dbReference>
<evidence type="ECO:0000256" key="8">
    <source>
        <dbReference type="ARBA" id="ARBA00023274"/>
    </source>
</evidence>
<name>A0A177B0F6_9BILA</name>
<dbReference type="GO" id="GO:0097526">
    <property type="term" value="C:spliceosomal tri-snRNP complex"/>
    <property type="evidence" value="ECO:0007669"/>
    <property type="project" value="TreeGrafter"/>
</dbReference>
<keyword evidence="4" id="KW-0747">Spliceosome</keyword>
<dbReference type="SMART" id="SM00651">
    <property type="entry name" value="Sm"/>
    <property type="match status" value="1"/>
</dbReference>
<evidence type="ECO:0000256" key="1">
    <source>
        <dbReference type="ARBA" id="ARBA00004123"/>
    </source>
</evidence>
<feature type="domain" description="Sm" evidence="9">
    <location>
        <begin position="17"/>
        <end position="97"/>
    </location>
</feature>
<dbReference type="PIRSF" id="PIRSF037188">
    <property type="entry name" value="U6_snRNA_Lsm7"/>
    <property type="match status" value="1"/>
</dbReference>
<organism evidence="10 11">
    <name type="scientific">Intoshia linei</name>
    <dbReference type="NCBI Taxonomy" id="1819745"/>
    <lineage>
        <taxon>Eukaryota</taxon>
        <taxon>Metazoa</taxon>
        <taxon>Spiralia</taxon>
        <taxon>Lophotrochozoa</taxon>
        <taxon>Mesozoa</taxon>
        <taxon>Orthonectida</taxon>
        <taxon>Rhopaluridae</taxon>
        <taxon>Intoshia</taxon>
    </lineage>
</organism>
<dbReference type="Gene3D" id="2.30.30.100">
    <property type="match status" value="1"/>
</dbReference>
<dbReference type="PROSITE" id="PS52002">
    <property type="entry name" value="SM"/>
    <property type="match status" value="1"/>
</dbReference>
<keyword evidence="8" id="KW-0687">Ribonucleoprotein</keyword>
<reference evidence="10 11" key="1">
    <citation type="submission" date="2016-04" db="EMBL/GenBank/DDBJ databases">
        <title>The genome of Intoshia linei affirms orthonectids as highly simplified spiralians.</title>
        <authorList>
            <person name="Mikhailov K.V."/>
            <person name="Slusarev G.S."/>
            <person name="Nikitin M.A."/>
            <person name="Logacheva M.D."/>
            <person name="Penin A."/>
            <person name="Aleoshin V."/>
            <person name="Panchin Y.V."/>
        </authorList>
    </citation>
    <scope>NUCLEOTIDE SEQUENCE [LARGE SCALE GENOMIC DNA]</scope>
    <source>
        <strain evidence="10">Intl2013</strain>
        <tissue evidence="10">Whole animal</tissue>
    </source>
</reference>
<gene>
    <name evidence="10" type="ORF">A3Q56_05364</name>
</gene>
<dbReference type="EMBL" id="LWCA01000795">
    <property type="protein sequence ID" value="OAF66914.1"/>
    <property type="molecule type" value="Genomic_DNA"/>
</dbReference>
<keyword evidence="5" id="KW-0694">RNA-binding</keyword>
<dbReference type="OrthoDB" id="2146at2759"/>
<dbReference type="InterPro" id="IPR017132">
    <property type="entry name" value="Lsm7"/>
</dbReference>
<dbReference type="PANTHER" id="PTHR10553:SF5">
    <property type="entry name" value="U6 SNRNA-ASSOCIATED SM-LIKE PROTEIN LSM7"/>
    <property type="match status" value="1"/>
</dbReference>
<dbReference type="AlphaFoldDB" id="A0A177B0F6"/>
<dbReference type="Proteomes" id="UP000078046">
    <property type="component" value="Unassembled WGS sequence"/>
</dbReference>
<evidence type="ECO:0000256" key="3">
    <source>
        <dbReference type="ARBA" id="ARBA00022664"/>
    </source>
</evidence>
<dbReference type="GO" id="GO:0071004">
    <property type="term" value="C:U2-type prespliceosome"/>
    <property type="evidence" value="ECO:0007669"/>
    <property type="project" value="TreeGrafter"/>
</dbReference>
<keyword evidence="3" id="KW-0507">mRNA processing</keyword>
<keyword evidence="7" id="KW-0539">Nucleus</keyword>
<dbReference type="GO" id="GO:0003723">
    <property type="term" value="F:RNA binding"/>
    <property type="evidence" value="ECO:0007669"/>
    <property type="project" value="UniProtKB-KW"/>
</dbReference>
<dbReference type="CDD" id="cd01729">
    <property type="entry name" value="LSm7"/>
    <property type="match status" value="1"/>
</dbReference>
<evidence type="ECO:0000256" key="6">
    <source>
        <dbReference type="ARBA" id="ARBA00023187"/>
    </source>
</evidence>
<dbReference type="PANTHER" id="PTHR10553">
    <property type="entry name" value="SMALL NUCLEAR RIBONUCLEOPROTEIN"/>
    <property type="match status" value="1"/>
</dbReference>
<comment type="caution">
    <text evidence="10">The sequence shown here is derived from an EMBL/GenBank/DDBJ whole genome shotgun (WGS) entry which is preliminary data.</text>
</comment>
<dbReference type="InterPro" id="IPR001163">
    <property type="entry name" value="Sm_dom_euk/arc"/>
</dbReference>
<protein>
    <submittedName>
        <fullName evidence="10">U6 snRNA-associated Sm-like protein LSm7</fullName>
    </submittedName>
</protein>
<evidence type="ECO:0000313" key="11">
    <source>
        <dbReference type="Proteomes" id="UP000078046"/>
    </source>
</evidence>
<dbReference type="SUPFAM" id="SSF50182">
    <property type="entry name" value="Sm-like ribonucleoproteins"/>
    <property type="match status" value="1"/>
</dbReference>
<dbReference type="GO" id="GO:0071013">
    <property type="term" value="C:catalytic step 2 spliceosome"/>
    <property type="evidence" value="ECO:0007669"/>
    <property type="project" value="TreeGrafter"/>
</dbReference>
<evidence type="ECO:0000256" key="5">
    <source>
        <dbReference type="ARBA" id="ARBA00022884"/>
    </source>
</evidence>
<evidence type="ECO:0000259" key="9">
    <source>
        <dbReference type="PROSITE" id="PS52002"/>
    </source>
</evidence>
<dbReference type="InterPro" id="IPR047575">
    <property type="entry name" value="Sm"/>
</dbReference>
<evidence type="ECO:0000256" key="2">
    <source>
        <dbReference type="ARBA" id="ARBA00006850"/>
    </source>
</evidence>
<proteinExistence type="inferred from homology"/>
<dbReference type="Pfam" id="PF01423">
    <property type="entry name" value="LSM"/>
    <property type="match status" value="1"/>
</dbReference>
<dbReference type="GO" id="GO:0000956">
    <property type="term" value="P:nuclear-transcribed mRNA catabolic process"/>
    <property type="evidence" value="ECO:0007669"/>
    <property type="project" value="InterPro"/>
</dbReference>
<sequence>MSTKQRLKDGHSQKKRQNILDVSKFINKEIRVKFIGGREVSGILKGHDNHFNIVLDSGTEHLRDPDDAFKLSDDVRVLGLVVCRGTTITLVCPVDGSEAIQNPFMKD</sequence>
<dbReference type="GO" id="GO:0005688">
    <property type="term" value="C:U6 snRNP"/>
    <property type="evidence" value="ECO:0007669"/>
    <property type="project" value="TreeGrafter"/>
</dbReference>
<comment type="subcellular location">
    <subcellularLocation>
        <location evidence="1">Nucleus</location>
    </subcellularLocation>
</comment>